<protein>
    <submittedName>
        <fullName evidence="2">Uncharacterized protein</fullName>
    </submittedName>
</protein>
<gene>
    <name evidence="2" type="ORF">GLOINDRAFT_6041</name>
</gene>
<dbReference type="VEuPathDB" id="FungiDB:RhiirFUN_003319"/>
<feature type="region of interest" description="Disordered" evidence="1">
    <location>
        <begin position="38"/>
        <end position="74"/>
    </location>
</feature>
<proteinExistence type="predicted"/>
<evidence type="ECO:0000313" key="2">
    <source>
        <dbReference type="EMBL" id="ESA02921.1"/>
    </source>
</evidence>
<dbReference type="AlphaFoldDB" id="U9THV1"/>
<evidence type="ECO:0000256" key="1">
    <source>
        <dbReference type="SAM" id="MobiDB-lite"/>
    </source>
</evidence>
<dbReference type="HOGENOM" id="CLU_2428201_0_0_1"/>
<reference evidence="2" key="1">
    <citation type="submission" date="2013-07" db="EMBL/GenBank/DDBJ databases">
        <title>The genome of an arbuscular mycorrhizal fungus provides insights into the evolution of the oldest plant symbiosis.</title>
        <authorList>
            <consortium name="DOE Joint Genome Institute"/>
            <person name="Tisserant E."/>
            <person name="Malbreil M."/>
            <person name="Kuo A."/>
            <person name="Kohler A."/>
            <person name="Symeonidi A."/>
            <person name="Balestrini R."/>
            <person name="Charron P."/>
            <person name="Duensing N."/>
            <person name="Frei-dit-Frey N."/>
            <person name="Gianinazzi-Pearson V."/>
            <person name="Gilbert B."/>
            <person name="Handa Y."/>
            <person name="Hijri M."/>
            <person name="Kaul R."/>
            <person name="Kawaguchi M."/>
            <person name="Krajinski F."/>
            <person name="Lammers P."/>
            <person name="Lapierre D."/>
            <person name="Masclaux F.G."/>
            <person name="Murat C."/>
            <person name="Morin E."/>
            <person name="Ndikumana S."/>
            <person name="Pagni M."/>
            <person name="Petitpierre D."/>
            <person name="Requena N."/>
            <person name="Rosikiewicz P."/>
            <person name="Riley R."/>
            <person name="Saito K."/>
            <person name="San Clemente H."/>
            <person name="Shapiro H."/>
            <person name="van Tuinen D."/>
            <person name="Becard G."/>
            <person name="Bonfante P."/>
            <person name="Paszkowski U."/>
            <person name="Shachar-Hill Y."/>
            <person name="Young J.P."/>
            <person name="Sanders I.R."/>
            <person name="Henrissat B."/>
            <person name="Rensing S.A."/>
            <person name="Grigoriev I.V."/>
            <person name="Corradi N."/>
            <person name="Roux C."/>
            <person name="Martin F."/>
        </authorList>
    </citation>
    <scope>NUCLEOTIDE SEQUENCE</scope>
    <source>
        <strain evidence="2">DAOM 197198</strain>
    </source>
</reference>
<dbReference type="EMBL" id="KI295356">
    <property type="protein sequence ID" value="ESA02921.1"/>
    <property type="molecule type" value="Genomic_DNA"/>
</dbReference>
<feature type="compositionally biased region" description="Low complexity" evidence="1">
    <location>
        <begin position="44"/>
        <end position="59"/>
    </location>
</feature>
<sequence>MVLGNNWLVGLRYRIDKRDARYWENIRYDLSEYYDSEYTETESECSSSETESESKSFSSESEDEVTYVNDVPPMIMDTADTPNDFITTFSD</sequence>
<organism evidence="2">
    <name type="scientific">Rhizophagus irregularis (strain DAOM 181602 / DAOM 197198 / MUCL 43194)</name>
    <name type="common">Arbuscular mycorrhizal fungus</name>
    <name type="synonym">Glomus intraradices</name>
    <dbReference type="NCBI Taxonomy" id="747089"/>
    <lineage>
        <taxon>Eukaryota</taxon>
        <taxon>Fungi</taxon>
        <taxon>Fungi incertae sedis</taxon>
        <taxon>Mucoromycota</taxon>
        <taxon>Glomeromycotina</taxon>
        <taxon>Glomeromycetes</taxon>
        <taxon>Glomerales</taxon>
        <taxon>Glomeraceae</taxon>
        <taxon>Rhizophagus</taxon>
    </lineage>
</organism>
<accession>U9THV1</accession>
<name>U9THV1_RHIID</name>